<keyword evidence="2" id="KW-0812">Transmembrane</keyword>
<feature type="transmembrane region" description="Helical" evidence="2">
    <location>
        <begin position="6"/>
        <end position="24"/>
    </location>
</feature>
<gene>
    <name evidence="3" type="ORF">CI238_09125</name>
</gene>
<dbReference type="SUPFAM" id="SSF48264">
    <property type="entry name" value="Cytochrome P450"/>
    <property type="match status" value="1"/>
</dbReference>
<protein>
    <submittedName>
        <fullName evidence="3">Uncharacterized protein</fullName>
    </submittedName>
</protein>
<evidence type="ECO:0000313" key="4">
    <source>
        <dbReference type="Proteomes" id="UP000076584"/>
    </source>
</evidence>
<keyword evidence="2" id="KW-0472">Membrane</keyword>
<name>A0A162NND3_COLIC</name>
<organism evidence="3 4">
    <name type="scientific">Colletotrichum incanum</name>
    <name type="common">Soybean anthracnose fungus</name>
    <dbReference type="NCBI Taxonomy" id="1573173"/>
    <lineage>
        <taxon>Eukaryota</taxon>
        <taxon>Fungi</taxon>
        <taxon>Dikarya</taxon>
        <taxon>Ascomycota</taxon>
        <taxon>Pezizomycotina</taxon>
        <taxon>Sordariomycetes</taxon>
        <taxon>Hypocreomycetidae</taxon>
        <taxon>Glomerellales</taxon>
        <taxon>Glomerellaceae</taxon>
        <taxon>Colletotrichum</taxon>
        <taxon>Colletotrichum spaethianum species complex</taxon>
    </lineage>
</organism>
<evidence type="ECO:0000256" key="1">
    <source>
        <dbReference type="SAM" id="MobiDB-lite"/>
    </source>
</evidence>
<dbReference type="GO" id="GO:0016705">
    <property type="term" value="F:oxidoreductase activity, acting on paired donors, with incorporation or reduction of molecular oxygen"/>
    <property type="evidence" value="ECO:0007669"/>
    <property type="project" value="InterPro"/>
</dbReference>
<comment type="caution">
    <text evidence="3">The sequence shown here is derived from an EMBL/GenBank/DDBJ whole genome shotgun (WGS) entry which is preliminary data.</text>
</comment>
<feature type="compositionally biased region" description="Basic and acidic residues" evidence="1">
    <location>
        <begin position="165"/>
        <end position="184"/>
    </location>
</feature>
<accession>A0A162NND3</accession>
<evidence type="ECO:0000256" key="2">
    <source>
        <dbReference type="SAM" id="Phobius"/>
    </source>
</evidence>
<feature type="transmembrane region" description="Helical" evidence="2">
    <location>
        <begin position="91"/>
        <end position="112"/>
    </location>
</feature>
<reference evidence="3 4" key="1">
    <citation type="submission" date="2015-06" db="EMBL/GenBank/DDBJ databases">
        <title>Survival trade-offs in plant roots during colonization by closely related pathogenic and mutualistic fungi.</title>
        <authorList>
            <person name="Hacquard S."/>
            <person name="Kracher B."/>
            <person name="Hiruma K."/>
            <person name="Weinman A."/>
            <person name="Muench P."/>
            <person name="Garrido Oter R."/>
            <person name="Ver Loren van Themaat E."/>
            <person name="Dallerey J.-F."/>
            <person name="Damm U."/>
            <person name="Henrissat B."/>
            <person name="Lespinet O."/>
            <person name="Thon M."/>
            <person name="Kemen E."/>
            <person name="McHardy A.C."/>
            <person name="Schulze-Lefert P."/>
            <person name="O'Connell R.J."/>
        </authorList>
    </citation>
    <scope>NUCLEOTIDE SEQUENCE [LARGE SCALE GENOMIC DNA]</scope>
    <source>
        <strain evidence="3 4">MAFF 238704</strain>
    </source>
</reference>
<dbReference type="GO" id="GO:0020037">
    <property type="term" value="F:heme binding"/>
    <property type="evidence" value="ECO:0007669"/>
    <property type="project" value="InterPro"/>
</dbReference>
<dbReference type="GO" id="GO:0005506">
    <property type="term" value="F:iron ion binding"/>
    <property type="evidence" value="ECO:0007669"/>
    <property type="project" value="InterPro"/>
</dbReference>
<dbReference type="GO" id="GO:0004497">
    <property type="term" value="F:monooxygenase activity"/>
    <property type="evidence" value="ECO:0007669"/>
    <property type="project" value="InterPro"/>
</dbReference>
<keyword evidence="4" id="KW-1185">Reference proteome</keyword>
<keyword evidence="2" id="KW-1133">Transmembrane helix</keyword>
<dbReference type="EMBL" id="LFIW01000520">
    <property type="protein sequence ID" value="KZL86133.1"/>
    <property type="molecule type" value="Genomic_DNA"/>
</dbReference>
<evidence type="ECO:0000313" key="3">
    <source>
        <dbReference type="EMBL" id="KZL86133.1"/>
    </source>
</evidence>
<feature type="region of interest" description="Disordered" evidence="1">
    <location>
        <begin position="165"/>
        <end position="203"/>
    </location>
</feature>
<dbReference type="InterPro" id="IPR036396">
    <property type="entry name" value="Cyt_P450_sf"/>
</dbReference>
<dbReference type="AlphaFoldDB" id="A0A162NND3"/>
<dbReference type="Proteomes" id="UP000076584">
    <property type="component" value="Unassembled WGS sequence"/>
</dbReference>
<sequence length="203" mass="22649">MGPLSIGLVLLPLLWFASHLWSLYHNYKAARATGLSLVVLPFDPENFFHVVFSVPLRPLIKRLLPASVFAAVNLSMFGWEFYDETAVHDRIGLIFMLVTTGLNLLVTADPAVAQTVLTKRKEFIQSLISNKVLGFLGANILTVNGDSWSRQRRIVASAAQEIEGEGHGRRDAAGLRPERRRERMGALQDSQEDGLKTFHNKLV</sequence>
<dbReference type="Gene3D" id="1.10.630.10">
    <property type="entry name" value="Cytochrome P450"/>
    <property type="match status" value="1"/>
</dbReference>
<proteinExistence type="predicted"/>